<sequence length="61" mass="6678">METAWSLDERKLKAERSAPAAKMNGLPVIAMASGFKEIASEIALFKLAREAGPKVFGRLWS</sequence>
<reference evidence="1" key="1">
    <citation type="submission" date="2020-05" db="EMBL/GenBank/DDBJ databases">
        <authorList>
            <person name="Chiriac C."/>
            <person name="Salcher M."/>
            <person name="Ghai R."/>
            <person name="Kavagutti S V."/>
        </authorList>
    </citation>
    <scope>NUCLEOTIDE SEQUENCE</scope>
</reference>
<name>A0A6J7GB83_9ZZZZ</name>
<proteinExistence type="predicted"/>
<protein>
    <submittedName>
        <fullName evidence="1">Unannotated protein</fullName>
    </submittedName>
</protein>
<gene>
    <name evidence="1" type="ORF">UFOPK3558_00916</name>
</gene>
<accession>A0A6J7GB83</accession>
<dbReference type="EMBL" id="CAFBMI010000096">
    <property type="protein sequence ID" value="CAB4905561.1"/>
    <property type="molecule type" value="Genomic_DNA"/>
</dbReference>
<dbReference type="AlphaFoldDB" id="A0A6J7GB83"/>
<organism evidence="1">
    <name type="scientific">freshwater metagenome</name>
    <dbReference type="NCBI Taxonomy" id="449393"/>
    <lineage>
        <taxon>unclassified sequences</taxon>
        <taxon>metagenomes</taxon>
        <taxon>ecological metagenomes</taxon>
    </lineage>
</organism>
<evidence type="ECO:0000313" key="1">
    <source>
        <dbReference type="EMBL" id="CAB4905561.1"/>
    </source>
</evidence>